<name>A0AAD4R4T7_9BILA</name>
<feature type="transmembrane region" description="Helical" evidence="1">
    <location>
        <begin position="214"/>
        <end position="241"/>
    </location>
</feature>
<evidence type="ECO:0000313" key="2">
    <source>
        <dbReference type="EMBL" id="KAI1709699.1"/>
    </source>
</evidence>
<protein>
    <submittedName>
        <fullName evidence="2">Serpentine type 7TM GPCR chemoreceptor srh domain-containing protein</fullName>
    </submittedName>
</protein>
<dbReference type="EMBL" id="JAKKPZ010000029">
    <property type="protein sequence ID" value="KAI1709699.1"/>
    <property type="molecule type" value="Genomic_DNA"/>
</dbReference>
<accession>A0AAD4R4T7</accession>
<dbReference type="Pfam" id="PF10318">
    <property type="entry name" value="7TM_GPCR_Srh"/>
    <property type="match status" value="1"/>
</dbReference>
<keyword evidence="1" id="KW-0472">Membrane</keyword>
<feature type="transmembrane region" description="Helical" evidence="1">
    <location>
        <begin position="253"/>
        <end position="273"/>
    </location>
</feature>
<reference evidence="2" key="1">
    <citation type="submission" date="2022-01" db="EMBL/GenBank/DDBJ databases">
        <title>Genome Sequence Resource for Two Populations of Ditylenchus destructor, the Migratory Endoparasitic Phytonematode.</title>
        <authorList>
            <person name="Zhang H."/>
            <person name="Lin R."/>
            <person name="Xie B."/>
        </authorList>
    </citation>
    <scope>NUCLEOTIDE SEQUENCE</scope>
    <source>
        <strain evidence="2">BazhouSP</strain>
    </source>
</reference>
<dbReference type="PANTHER" id="PTHR22943">
    <property type="entry name" value="7-TRANSMEMBRANE DOMAIN RECEPTOR C.ELEGANS"/>
    <property type="match status" value="1"/>
</dbReference>
<gene>
    <name evidence="2" type="ORF">DdX_11089</name>
</gene>
<feature type="transmembrane region" description="Helical" evidence="1">
    <location>
        <begin position="62"/>
        <end position="87"/>
    </location>
</feature>
<comment type="caution">
    <text evidence="2">The sequence shown here is derived from an EMBL/GenBank/DDBJ whole genome shotgun (WGS) entry which is preliminary data.</text>
</comment>
<dbReference type="PANTHER" id="PTHR22943:SF248">
    <property type="entry name" value="SEVEN TM RECEPTOR"/>
    <property type="match status" value="1"/>
</dbReference>
<proteinExistence type="predicted"/>
<feature type="transmembrane region" description="Helical" evidence="1">
    <location>
        <begin position="168"/>
        <end position="193"/>
    </location>
</feature>
<evidence type="ECO:0000256" key="1">
    <source>
        <dbReference type="SAM" id="Phobius"/>
    </source>
</evidence>
<keyword evidence="3" id="KW-1185">Reference proteome</keyword>
<feature type="transmembrane region" description="Helical" evidence="1">
    <location>
        <begin position="99"/>
        <end position="116"/>
    </location>
</feature>
<dbReference type="SUPFAM" id="SSF81321">
    <property type="entry name" value="Family A G protein-coupled receptor-like"/>
    <property type="match status" value="1"/>
</dbReference>
<dbReference type="Proteomes" id="UP001201812">
    <property type="component" value="Unassembled WGS sequence"/>
</dbReference>
<keyword evidence="1" id="KW-1133">Transmembrane helix</keyword>
<keyword evidence="1" id="KW-0812">Transmembrane</keyword>
<dbReference type="AlphaFoldDB" id="A0AAD4R4T7"/>
<evidence type="ECO:0000313" key="3">
    <source>
        <dbReference type="Proteomes" id="UP001201812"/>
    </source>
</evidence>
<sequence>MVNLSKEILAQIQPSYMTFDRYEDTSYYRLMHFNSAISMLSTLLAIYFIICKSPSAIGNYKWYLFNISAMSFVFDFAMTMSVTWAFAYRLFLLTNKEHFINSALGISIIAITQIFYETPTIVLYGISTFTPSHEYVLEIAYAKFPKIKPFVHNKSCAVVAFEANNWALAFMISCALQFSFNIPVNLALLYGSFHTLHKRQAEMSAKTAKMHRQLLRSLIWQMLVPFCTLLVPFSIMSVLVLLQVENVEFFMKLLFLVGTLHSFFNSLAMIYHIHPYRNAARAMFMRCLLRRKNTTTPVTTIDGNSNKELSTTR</sequence>
<feature type="transmembrane region" description="Helical" evidence="1">
    <location>
        <begin position="30"/>
        <end position="50"/>
    </location>
</feature>
<dbReference type="InterPro" id="IPR019422">
    <property type="entry name" value="7TM_GPCR_serpentine_rcpt_Srh"/>
</dbReference>
<organism evidence="2 3">
    <name type="scientific">Ditylenchus destructor</name>
    <dbReference type="NCBI Taxonomy" id="166010"/>
    <lineage>
        <taxon>Eukaryota</taxon>
        <taxon>Metazoa</taxon>
        <taxon>Ecdysozoa</taxon>
        <taxon>Nematoda</taxon>
        <taxon>Chromadorea</taxon>
        <taxon>Rhabditida</taxon>
        <taxon>Tylenchina</taxon>
        <taxon>Tylenchomorpha</taxon>
        <taxon>Sphaerularioidea</taxon>
        <taxon>Anguinidae</taxon>
        <taxon>Anguininae</taxon>
        <taxon>Ditylenchus</taxon>
    </lineage>
</organism>